<dbReference type="Proteomes" id="UP001370490">
    <property type="component" value="Unassembled WGS sequence"/>
</dbReference>
<comment type="caution">
    <text evidence="3">The sequence shown here is derived from an EMBL/GenBank/DDBJ whole genome shotgun (WGS) entry which is preliminary data.</text>
</comment>
<reference evidence="3 4" key="1">
    <citation type="submission" date="2023-12" db="EMBL/GenBank/DDBJ databases">
        <title>A high-quality genome assembly for Dillenia turbinata (Dilleniales).</title>
        <authorList>
            <person name="Chanderbali A."/>
        </authorList>
    </citation>
    <scope>NUCLEOTIDE SEQUENCE [LARGE SCALE GENOMIC DNA]</scope>
    <source>
        <strain evidence="3">LSX21</strain>
        <tissue evidence="3">Leaf</tissue>
    </source>
</reference>
<accession>A0AAN8ZMK4</accession>
<evidence type="ECO:0000313" key="4">
    <source>
        <dbReference type="Proteomes" id="UP001370490"/>
    </source>
</evidence>
<evidence type="ECO:0000313" key="3">
    <source>
        <dbReference type="EMBL" id="KAK6947189.1"/>
    </source>
</evidence>
<protein>
    <submittedName>
        <fullName evidence="3">Pentatricopeptide repeat</fullName>
    </submittedName>
</protein>
<organism evidence="3 4">
    <name type="scientific">Dillenia turbinata</name>
    <dbReference type="NCBI Taxonomy" id="194707"/>
    <lineage>
        <taxon>Eukaryota</taxon>
        <taxon>Viridiplantae</taxon>
        <taxon>Streptophyta</taxon>
        <taxon>Embryophyta</taxon>
        <taxon>Tracheophyta</taxon>
        <taxon>Spermatophyta</taxon>
        <taxon>Magnoliopsida</taxon>
        <taxon>eudicotyledons</taxon>
        <taxon>Gunneridae</taxon>
        <taxon>Pentapetalae</taxon>
        <taxon>Dilleniales</taxon>
        <taxon>Dilleniaceae</taxon>
        <taxon>Dillenia</taxon>
    </lineage>
</organism>
<dbReference type="PROSITE" id="PS51375">
    <property type="entry name" value="PPR"/>
    <property type="match status" value="1"/>
</dbReference>
<dbReference type="EMBL" id="JBAMMX010000001">
    <property type="protein sequence ID" value="KAK6947189.1"/>
    <property type="molecule type" value="Genomic_DNA"/>
</dbReference>
<dbReference type="NCBIfam" id="TIGR00756">
    <property type="entry name" value="PPR"/>
    <property type="match status" value="1"/>
</dbReference>
<sequence length="257" mass="29093">MLKLIDKGRQLCAYRIKGGFETQSFVGNALINMYAADKSEIKSVLQVFGSMNENDLVSWCTMMTACAWNGHETEALSLFTQLYHASIFSIDESILSTCLTACAGLSDMYSKSGSIEGARKLFHEINDHSLVSRTAMISGYAHHGPGHEAIKLFNEMVETGLDPDEVTFVYGWLNVQWAGIRFCKAILVGIFSNENILVKARFVKVYKLCGVYMTPAERLFGCPFHDQWQCFTMFEMLPPFTCWTMKEMQEGTRLWFV</sequence>
<dbReference type="Pfam" id="PF01535">
    <property type="entry name" value="PPR"/>
    <property type="match status" value="2"/>
</dbReference>
<dbReference type="GO" id="GO:0009451">
    <property type="term" value="P:RNA modification"/>
    <property type="evidence" value="ECO:0007669"/>
    <property type="project" value="InterPro"/>
</dbReference>
<feature type="repeat" description="PPR" evidence="2">
    <location>
        <begin position="129"/>
        <end position="163"/>
    </location>
</feature>
<dbReference type="InterPro" id="IPR002885">
    <property type="entry name" value="PPR_rpt"/>
</dbReference>
<dbReference type="InterPro" id="IPR046960">
    <property type="entry name" value="PPR_At4g14850-like_plant"/>
</dbReference>
<gene>
    <name evidence="3" type="ORF">RJ641_000662</name>
</gene>
<keyword evidence="4" id="KW-1185">Reference proteome</keyword>
<evidence type="ECO:0000256" key="2">
    <source>
        <dbReference type="PROSITE-ProRule" id="PRU00708"/>
    </source>
</evidence>
<proteinExistence type="predicted"/>
<dbReference type="PANTHER" id="PTHR47926">
    <property type="entry name" value="PENTATRICOPEPTIDE REPEAT-CONTAINING PROTEIN"/>
    <property type="match status" value="1"/>
</dbReference>
<evidence type="ECO:0000256" key="1">
    <source>
        <dbReference type="ARBA" id="ARBA00022737"/>
    </source>
</evidence>
<name>A0AAN8ZMK4_9MAGN</name>
<dbReference type="Gene3D" id="1.25.40.10">
    <property type="entry name" value="Tetratricopeptide repeat domain"/>
    <property type="match status" value="2"/>
</dbReference>
<dbReference type="GO" id="GO:0003723">
    <property type="term" value="F:RNA binding"/>
    <property type="evidence" value="ECO:0007669"/>
    <property type="project" value="InterPro"/>
</dbReference>
<dbReference type="Pfam" id="PF13041">
    <property type="entry name" value="PPR_2"/>
    <property type="match status" value="1"/>
</dbReference>
<dbReference type="AlphaFoldDB" id="A0AAN8ZMK4"/>
<dbReference type="InterPro" id="IPR011990">
    <property type="entry name" value="TPR-like_helical_dom_sf"/>
</dbReference>
<keyword evidence="1" id="KW-0677">Repeat</keyword>